<feature type="non-terminal residue" evidence="2">
    <location>
        <position position="90"/>
    </location>
</feature>
<keyword evidence="3" id="KW-1185">Reference proteome</keyword>
<evidence type="ECO:0000313" key="2">
    <source>
        <dbReference type="EMBL" id="CAK7325040.1"/>
    </source>
</evidence>
<accession>A0AAV1QW52</accession>
<proteinExistence type="predicted"/>
<reference evidence="2 3" key="1">
    <citation type="submission" date="2024-01" db="EMBL/GenBank/DDBJ databases">
        <authorList>
            <person name="Waweru B."/>
        </authorList>
    </citation>
    <scope>NUCLEOTIDE SEQUENCE [LARGE SCALE GENOMIC DNA]</scope>
</reference>
<organism evidence="2 3">
    <name type="scientific">Dovyalis caffra</name>
    <dbReference type="NCBI Taxonomy" id="77055"/>
    <lineage>
        <taxon>Eukaryota</taxon>
        <taxon>Viridiplantae</taxon>
        <taxon>Streptophyta</taxon>
        <taxon>Embryophyta</taxon>
        <taxon>Tracheophyta</taxon>
        <taxon>Spermatophyta</taxon>
        <taxon>Magnoliopsida</taxon>
        <taxon>eudicotyledons</taxon>
        <taxon>Gunneridae</taxon>
        <taxon>Pentapetalae</taxon>
        <taxon>rosids</taxon>
        <taxon>fabids</taxon>
        <taxon>Malpighiales</taxon>
        <taxon>Salicaceae</taxon>
        <taxon>Flacourtieae</taxon>
        <taxon>Dovyalis</taxon>
    </lineage>
</organism>
<name>A0AAV1QW52_9ROSI</name>
<protein>
    <submittedName>
        <fullName evidence="2">Uncharacterized protein</fullName>
    </submittedName>
</protein>
<comment type="caution">
    <text evidence="2">The sequence shown here is derived from an EMBL/GenBank/DDBJ whole genome shotgun (WGS) entry which is preliminary data.</text>
</comment>
<gene>
    <name evidence="2" type="ORF">DCAF_LOCUS2712</name>
</gene>
<evidence type="ECO:0000313" key="3">
    <source>
        <dbReference type="Proteomes" id="UP001314170"/>
    </source>
</evidence>
<dbReference type="EMBL" id="CAWUPB010000822">
    <property type="protein sequence ID" value="CAK7325040.1"/>
    <property type="molecule type" value="Genomic_DNA"/>
</dbReference>
<dbReference type="AlphaFoldDB" id="A0AAV1QW52"/>
<sequence length="90" mass="10358">MSVKALSQDNHAGGDYNLTIGLSHISILYSYITSMAKGEGANVWIDPHRGYKLLREEAPMKKVIRFDQRMREDIHGKKRETEEEREKGKP</sequence>
<feature type="region of interest" description="Disordered" evidence="1">
    <location>
        <begin position="69"/>
        <end position="90"/>
    </location>
</feature>
<evidence type="ECO:0000256" key="1">
    <source>
        <dbReference type="SAM" id="MobiDB-lite"/>
    </source>
</evidence>
<dbReference type="Proteomes" id="UP001314170">
    <property type="component" value="Unassembled WGS sequence"/>
</dbReference>